<evidence type="ECO:0000313" key="1">
    <source>
        <dbReference type="EMBL" id="CDM32742.1"/>
    </source>
</evidence>
<evidence type="ECO:0000313" key="2">
    <source>
        <dbReference type="Proteomes" id="UP000030686"/>
    </source>
</evidence>
<organism evidence="1 2">
    <name type="scientific">Penicillium roqueforti (strain FM164)</name>
    <dbReference type="NCBI Taxonomy" id="1365484"/>
    <lineage>
        <taxon>Eukaryota</taxon>
        <taxon>Fungi</taxon>
        <taxon>Dikarya</taxon>
        <taxon>Ascomycota</taxon>
        <taxon>Pezizomycotina</taxon>
        <taxon>Eurotiomycetes</taxon>
        <taxon>Eurotiomycetidae</taxon>
        <taxon>Eurotiales</taxon>
        <taxon>Aspergillaceae</taxon>
        <taxon>Penicillium</taxon>
    </lineage>
</organism>
<proteinExistence type="predicted"/>
<reference evidence="1" key="1">
    <citation type="journal article" date="2014" name="Nat. Commun.">
        <title>Multiple recent horizontal transfers of a large genomic region in cheese making fungi.</title>
        <authorList>
            <person name="Cheeseman K."/>
            <person name="Ropars J."/>
            <person name="Renault P."/>
            <person name="Dupont J."/>
            <person name="Gouzy J."/>
            <person name="Branca A."/>
            <person name="Abraham A.L."/>
            <person name="Ceppi M."/>
            <person name="Conseiller E."/>
            <person name="Debuchy R."/>
            <person name="Malagnac F."/>
            <person name="Goarin A."/>
            <person name="Silar P."/>
            <person name="Lacoste S."/>
            <person name="Sallet E."/>
            <person name="Bensimon A."/>
            <person name="Giraud T."/>
            <person name="Brygoo Y."/>
        </authorList>
    </citation>
    <scope>NUCLEOTIDE SEQUENCE [LARGE SCALE GENOMIC DNA]</scope>
    <source>
        <strain evidence="1">FM164</strain>
    </source>
</reference>
<dbReference type="AlphaFoldDB" id="W6QTA5"/>
<protein>
    <submittedName>
        <fullName evidence="1">Genomic scaffold, ProqFM164S02</fullName>
    </submittedName>
</protein>
<dbReference type="EMBL" id="HG792016">
    <property type="protein sequence ID" value="CDM32742.1"/>
    <property type="molecule type" value="Genomic_DNA"/>
</dbReference>
<dbReference type="Proteomes" id="UP000030686">
    <property type="component" value="Unassembled WGS sequence"/>
</dbReference>
<name>W6QTA5_PENRF</name>
<gene>
    <name evidence="1" type="ORF">PROQFM164_S02g002893</name>
</gene>
<sequence length="45" mass="5583">MYQPRYGLKWKRYRMGFRHIIGRLRYKGEYIGVNENNLKPKPRPT</sequence>
<keyword evidence="2" id="KW-1185">Reference proteome</keyword>
<accession>W6QTA5</accession>